<evidence type="ECO:0000256" key="13">
    <source>
        <dbReference type="SAM" id="SignalP"/>
    </source>
</evidence>
<evidence type="ECO:0000256" key="12">
    <source>
        <dbReference type="RuleBase" id="RU362069"/>
    </source>
</evidence>
<proteinExistence type="inferred from homology"/>
<dbReference type="InterPro" id="IPR005838">
    <property type="entry name" value="T3SS_IM_P"/>
</dbReference>
<keyword evidence="10" id="KW-0975">Bacterial flagellum</keyword>
<feature type="transmembrane region" description="Helical" evidence="12">
    <location>
        <begin position="89"/>
        <end position="108"/>
    </location>
</feature>
<dbReference type="PRINTS" id="PR01302">
    <property type="entry name" value="TYPE3IMPPROT"/>
</dbReference>
<dbReference type="PRINTS" id="PR00951">
    <property type="entry name" value="FLGBIOSNFLIP"/>
</dbReference>
<comment type="function">
    <text evidence="12">Plays a role in the flagellum-specific transport system.</text>
</comment>
<evidence type="ECO:0000256" key="6">
    <source>
        <dbReference type="ARBA" id="ARBA00022795"/>
    </source>
</evidence>
<dbReference type="GO" id="GO:0009425">
    <property type="term" value="C:bacterial-type flagellum basal body"/>
    <property type="evidence" value="ECO:0007669"/>
    <property type="project" value="UniProtKB-SubCell"/>
</dbReference>
<dbReference type="EMBL" id="DRUY01000205">
    <property type="protein sequence ID" value="HHI66105.1"/>
    <property type="molecule type" value="Genomic_DNA"/>
</dbReference>
<keyword evidence="14" id="KW-0282">Flagellum</keyword>
<evidence type="ECO:0000256" key="5">
    <source>
        <dbReference type="ARBA" id="ARBA00022692"/>
    </source>
</evidence>
<keyword evidence="8 12" id="KW-1133">Transmembrane helix</keyword>
<organism evidence="14">
    <name type="scientific">Thermodesulfobium narugense</name>
    <dbReference type="NCBI Taxonomy" id="184064"/>
    <lineage>
        <taxon>Bacteria</taxon>
        <taxon>Pseudomonadati</taxon>
        <taxon>Thermodesulfobiota</taxon>
        <taxon>Thermodesulfobiia</taxon>
        <taxon>Thermodesulfobiales</taxon>
        <taxon>Thermodesulfobiaceae</taxon>
        <taxon>Thermodesulfobium</taxon>
    </lineage>
</organism>
<dbReference type="PANTHER" id="PTHR30587">
    <property type="entry name" value="FLAGELLAR BIOSYNTHETIC PROTEIN FLIP"/>
    <property type="match status" value="1"/>
</dbReference>
<feature type="transmembrane region" description="Helical" evidence="12">
    <location>
        <begin position="49"/>
        <end position="77"/>
    </location>
</feature>
<evidence type="ECO:0000256" key="8">
    <source>
        <dbReference type="ARBA" id="ARBA00022989"/>
    </source>
</evidence>
<evidence type="ECO:0000256" key="10">
    <source>
        <dbReference type="ARBA" id="ARBA00023143"/>
    </source>
</evidence>
<keyword evidence="5 12" id="KW-0812">Transmembrane</keyword>
<dbReference type="Pfam" id="PF00813">
    <property type="entry name" value="FliP"/>
    <property type="match status" value="1"/>
</dbReference>
<comment type="similarity">
    <text evidence="1 12">Belongs to the FliP/MopC/SpaP family.</text>
</comment>
<dbReference type="NCBIfam" id="NF009438">
    <property type="entry name" value="PRK12797.1"/>
    <property type="match status" value="1"/>
</dbReference>
<feature type="transmembrane region" description="Helical" evidence="12">
    <location>
        <begin position="222"/>
        <end position="243"/>
    </location>
</feature>
<feature type="signal peptide" evidence="13">
    <location>
        <begin position="1"/>
        <end position="25"/>
    </location>
</feature>
<dbReference type="InterPro" id="IPR005837">
    <property type="entry name" value="FliP"/>
</dbReference>
<dbReference type="PANTHER" id="PTHR30587:SF0">
    <property type="entry name" value="FLAGELLAR BIOSYNTHETIC PROTEIN FLIP"/>
    <property type="match status" value="1"/>
</dbReference>
<dbReference type="PROSITE" id="PS01061">
    <property type="entry name" value="FLIP_2"/>
    <property type="match status" value="1"/>
</dbReference>
<evidence type="ECO:0000256" key="9">
    <source>
        <dbReference type="ARBA" id="ARBA00023136"/>
    </source>
</evidence>
<evidence type="ECO:0000256" key="7">
    <source>
        <dbReference type="ARBA" id="ARBA00022927"/>
    </source>
</evidence>
<evidence type="ECO:0000256" key="3">
    <source>
        <dbReference type="ARBA" id="ARBA00022448"/>
    </source>
</evidence>
<dbReference type="AlphaFoldDB" id="A0A7C5P8T5"/>
<protein>
    <recommendedName>
        <fullName evidence="2 12">Flagellar biosynthetic protein FliP</fullName>
    </recommendedName>
</protein>
<keyword evidence="13" id="KW-0732">Signal</keyword>
<name>A0A7C5P8T5_9BACT</name>
<evidence type="ECO:0000256" key="2">
    <source>
        <dbReference type="ARBA" id="ARBA00021714"/>
    </source>
</evidence>
<keyword evidence="11 12" id="KW-1006">Bacterial flagellum protein export</keyword>
<keyword evidence="6 12" id="KW-1005">Bacterial flagellum biogenesis</keyword>
<feature type="chain" id="PRO_5027782608" description="Flagellar biosynthetic protein FliP" evidence="13">
    <location>
        <begin position="26"/>
        <end position="248"/>
    </location>
</feature>
<reference evidence="14" key="1">
    <citation type="journal article" date="2020" name="mSystems">
        <title>Genome- and Community-Level Interaction Insights into Carbon Utilization and Element Cycling Functions of Hydrothermarchaeota in Hydrothermal Sediment.</title>
        <authorList>
            <person name="Zhou Z."/>
            <person name="Liu Y."/>
            <person name="Xu W."/>
            <person name="Pan J."/>
            <person name="Luo Z.H."/>
            <person name="Li M."/>
        </authorList>
    </citation>
    <scope>NUCLEOTIDE SEQUENCE [LARGE SCALE GENOMIC DNA]</scope>
    <source>
        <strain evidence="14">SpSt-1019</strain>
    </source>
</reference>
<dbReference type="GO" id="GO:0005886">
    <property type="term" value="C:plasma membrane"/>
    <property type="evidence" value="ECO:0007669"/>
    <property type="project" value="UniProtKB-SubCell"/>
</dbReference>
<keyword evidence="14" id="KW-0969">Cilium</keyword>
<dbReference type="NCBIfam" id="TIGR01103">
    <property type="entry name" value="fliP"/>
    <property type="match status" value="1"/>
</dbReference>
<comment type="subcellular location">
    <subcellularLocation>
        <location evidence="12">Cell membrane</location>
        <topology evidence="12">Multi-pass membrane protein</topology>
    </subcellularLocation>
    <subcellularLocation>
        <location evidence="12">Bacterial flagellum basal body</location>
    </subcellularLocation>
</comment>
<keyword evidence="7 12" id="KW-0653">Protein transport</keyword>
<keyword evidence="14" id="KW-0966">Cell projection</keyword>
<accession>A0A7C5P8T5</accession>
<comment type="caution">
    <text evidence="14">The sequence shown here is derived from an EMBL/GenBank/DDBJ whole genome shotgun (WGS) entry which is preliminary data.</text>
</comment>
<sequence>MKKCFFLSFLIVGLILLNFNSFASAAPNINIDLGANSPNEIANSLKVLFILTILAFAPLLILMTTSFLRLIIVFGFLRNALGIQQIIPGQIIIGLSLFLTLFIMTPIIQKIEQSAYIPYQKGQITFQDAIEKGYIPLRDFMLHNTRKSDLNLMIELSRSPRPNSINDIPPTVVISSFVLSELKTSFIIGIVIYLPFIIIDLAVASILMSMGMMMIPPVMISLPLKILLFVLADGWSLLVKSLIASFTL</sequence>
<keyword evidence="4 12" id="KW-1003">Cell membrane</keyword>
<evidence type="ECO:0000256" key="4">
    <source>
        <dbReference type="ARBA" id="ARBA00022475"/>
    </source>
</evidence>
<evidence type="ECO:0000256" key="1">
    <source>
        <dbReference type="ARBA" id="ARBA00006257"/>
    </source>
</evidence>
<keyword evidence="3 12" id="KW-0813">Transport</keyword>
<evidence type="ECO:0000256" key="11">
    <source>
        <dbReference type="ARBA" id="ARBA00023225"/>
    </source>
</evidence>
<feature type="transmembrane region" description="Helical" evidence="12">
    <location>
        <begin position="186"/>
        <end position="210"/>
    </location>
</feature>
<gene>
    <name evidence="12 14" type="primary">fliP</name>
    <name evidence="14" type="ORF">ENL70_06125</name>
</gene>
<evidence type="ECO:0000313" key="14">
    <source>
        <dbReference type="EMBL" id="HHI66105.1"/>
    </source>
</evidence>
<dbReference type="GO" id="GO:0009306">
    <property type="term" value="P:protein secretion"/>
    <property type="evidence" value="ECO:0007669"/>
    <property type="project" value="UniProtKB-UniRule"/>
</dbReference>
<dbReference type="GO" id="GO:0044781">
    <property type="term" value="P:bacterial-type flagellum organization"/>
    <property type="evidence" value="ECO:0007669"/>
    <property type="project" value="UniProtKB-UniRule"/>
</dbReference>
<keyword evidence="9 12" id="KW-0472">Membrane</keyword>